<organism evidence="2 3">
    <name type="scientific">Erythrobacter mangrovi</name>
    <dbReference type="NCBI Taxonomy" id="2739433"/>
    <lineage>
        <taxon>Bacteria</taxon>
        <taxon>Pseudomonadati</taxon>
        <taxon>Pseudomonadota</taxon>
        <taxon>Alphaproteobacteria</taxon>
        <taxon>Sphingomonadales</taxon>
        <taxon>Erythrobacteraceae</taxon>
        <taxon>Erythrobacter/Porphyrobacter group</taxon>
        <taxon>Erythrobacter</taxon>
    </lineage>
</organism>
<reference evidence="2 3" key="1">
    <citation type="submission" date="2020-05" db="EMBL/GenBank/DDBJ databases">
        <title>Erythrobacter mangrovi sp. nov., isolated from rhizosphere soil of mangrove plant (Kandelia candel).</title>
        <authorList>
            <person name="Ye Y.H."/>
        </authorList>
    </citation>
    <scope>NUCLEOTIDE SEQUENCE [LARGE SCALE GENOMIC DNA]</scope>
    <source>
        <strain evidence="2 3">EB310</strain>
    </source>
</reference>
<protein>
    <submittedName>
        <fullName evidence="2">AAA family ATPase</fullName>
    </submittedName>
</protein>
<dbReference type="AlphaFoldDB" id="A0A7D4BM95"/>
<feature type="domain" description="NadR/Ttd14 AAA" evidence="1">
    <location>
        <begin position="3"/>
        <end position="164"/>
    </location>
</feature>
<keyword evidence="3" id="KW-1185">Reference proteome</keyword>
<dbReference type="Proteomes" id="UP000504693">
    <property type="component" value="Chromosome"/>
</dbReference>
<dbReference type="InterPro" id="IPR038727">
    <property type="entry name" value="NadR/Ttd14_AAA_dom"/>
</dbReference>
<dbReference type="InterPro" id="IPR027417">
    <property type="entry name" value="P-loop_NTPase"/>
</dbReference>
<dbReference type="KEGG" id="emv:HQR01_01125"/>
<dbReference type="Pfam" id="PF13521">
    <property type="entry name" value="AAA_28"/>
    <property type="match status" value="1"/>
</dbReference>
<name>A0A7D4BM95_9SPHN</name>
<accession>A0A7D4BM95</accession>
<evidence type="ECO:0000313" key="2">
    <source>
        <dbReference type="EMBL" id="QKG70084.1"/>
    </source>
</evidence>
<dbReference type="RefSeq" id="WP_173211970.1">
    <property type="nucleotide sequence ID" value="NZ_CP053921.1"/>
</dbReference>
<evidence type="ECO:0000313" key="3">
    <source>
        <dbReference type="Proteomes" id="UP000504693"/>
    </source>
</evidence>
<dbReference type="Gene3D" id="3.40.50.300">
    <property type="entry name" value="P-loop containing nucleotide triphosphate hydrolases"/>
    <property type="match status" value="1"/>
</dbReference>
<sequence>MLVILSGCSGGGKTTLIEELARRGYTIMPEPGLRIVREERENGGSALPWIDPAAFARRAVEMARNDLPSASSSGGPVFFDRGLIDAVAALEFATGEDHAAAYPKPGVFCRTAFLVPPWPEHFHQSVERQHGMSEAVGEYERLLKVYARLGFATEILPREPVERRADRILAMIGLA</sequence>
<proteinExistence type="predicted"/>
<dbReference type="SUPFAM" id="SSF52540">
    <property type="entry name" value="P-loop containing nucleoside triphosphate hydrolases"/>
    <property type="match status" value="1"/>
</dbReference>
<dbReference type="EMBL" id="CP053921">
    <property type="protein sequence ID" value="QKG70084.1"/>
    <property type="molecule type" value="Genomic_DNA"/>
</dbReference>
<evidence type="ECO:0000259" key="1">
    <source>
        <dbReference type="Pfam" id="PF13521"/>
    </source>
</evidence>
<gene>
    <name evidence="2" type="ORF">HQR01_01125</name>
</gene>